<name>A0A9X3PLK2_9ACTN</name>
<evidence type="ECO:0000313" key="1">
    <source>
        <dbReference type="EMBL" id="MDA1387669.1"/>
    </source>
</evidence>
<comment type="caution">
    <text evidence="1">The sequence shown here is derived from an EMBL/GenBank/DDBJ whole genome shotgun (WGS) entry which is preliminary data.</text>
</comment>
<dbReference type="EMBL" id="JAPZVQ010000018">
    <property type="protein sequence ID" value="MDA1387669.1"/>
    <property type="molecule type" value="Genomic_DNA"/>
</dbReference>
<organism evidence="1 2">
    <name type="scientific">Glycomyces lechevalierae</name>
    <dbReference type="NCBI Taxonomy" id="256034"/>
    <lineage>
        <taxon>Bacteria</taxon>
        <taxon>Bacillati</taxon>
        <taxon>Actinomycetota</taxon>
        <taxon>Actinomycetes</taxon>
        <taxon>Glycomycetales</taxon>
        <taxon>Glycomycetaceae</taxon>
        <taxon>Glycomyces</taxon>
    </lineage>
</organism>
<evidence type="ECO:0000313" key="2">
    <source>
        <dbReference type="Proteomes" id="UP001145799"/>
    </source>
</evidence>
<reference evidence="1" key="1">
    <citation type="submission" date="2022-12" db="EMBL/GenBank/DDBJ databases">
        <title>Gycomyces niveus sp.nov., a novel actinomycete isolated from soil in Shouguang.</title>
        <authorList>
            <person name="Yang X."/>
        </authorList>
    </citation>
    <scope>NUCLEOTIDE SEQUENCE</scope>
    <source>
        <strain evidence="1">DSM 44724</strain>
    </source>
</reference>
<proteinExistence type="predicted"/>
<sequence>MTAVFGQQRRERRRDLVGADLRLAGRFVDVNMQPLEEGPVEGLVEILRHRLQQPPRIVQQAEQQGDRLAGTLHLRVADLSQALIDDGELAAKPAHLDFEPVLRPLGVPDKIEQVALLIDQSPPLRFQVPTKRGRQQALLPQGLVDSRLQLSGDRWRHVQRRVMSRDCGFHLRDGQTGRLAMLPSLPAAQEVGVDDAAPVLDRVEVEARAAVRAPQEPLERMVVNAFASARAALVDQHILHSIEQLLTNKRLMTPLIFLALEDDSTEIAAVTKHPPKRLDGDRPTVGHVLPRPSPQTGLGHRPLEILEPVAAGRVELEHHHYERRTLLIDCDGSHLTAIDLLAHVQVTKWRESRCATPRRLGCHLVSHVRP</sequence>
<gene>
    <name evidence="1" type="ORF">O2L01_21940</name>
</gene>
<dbReference type="AlphaFoldDB" id="A0A9X3PLK2"/>
<dbReference type="Proteomes" id="UP001145799">
    <property type="component" value="Unassembled WGS sequence"/>
</dbReference>
<protein>
    <submittedName>
        <fullName evidence="1">Uncharacterized protein</fullName>
    </submittedName>
</protein>
<accession>A0A9X3PLK2</accession>